<protein>
    <submittedName>
        <fullName evidence="1">Uncharacterized protein</fullName>
    </submittedName>
</protein>
<keyword evidence="2" id="KW-1185">Reference proteome</keyword>
<comment type="caution">
    <text evidence="1">The sequence shown here is derived from an EMBL/GenBank/DDBJ whole genome shotgun (WGS) entry which is preliminary data.</text>
</comment>
<evidence type="ECO:0000313" key="1">
    <source>
        <dbReference type="EMBL" id="KAK7030890.1"/>
    </source>
</evidence>
<dbReference type="EMBL" id="JAYKXP010000074">
    <property type="protein sequence ID" value="KAK7030890.1"/>
    <property type="molecule type" value="Genomic_DNA"/>
</dbReference>
<name>A0AAW0BVP6_9AGAR</name>
<evidence type="ECO:0000313" key="2">
    <source>
        <dbReference type="Proteomes" id="UP001383192"/>
    </source>
</evidence>
<sequence>MSLPSQPPDTPTGEQVLVDDIMVDILKECLQKWGPQGRSELLVLNRSISRGIYRSFYGTIRLSKAKAVRSLCKTILFHPSRLRDFKTLWAIVGPHKPLFPAFPTSSYPEGYLPVDPDEAQANGIVRNEIDALAHIVQACSAFVQNLTLVTQRRYLVLEDVLGRIALPRLTALEIPASLYLKMSPSQVPNLRQLRLSVDMDDPNNCTRFLESQDFRGFEQLRYVYIAYGNILGHENTIQVHLFDIRVGTGVRVVALEFDEGEGTALEMASMLDYVAHPCVVLVMNDRWVEDKVDRLVISHGLPAPGTVQARRVAKLRDLILGLSVEECICVWQPLEGKVAERWSSFKEHYNDDEQADVLEGPELFVMV</sequence>
<dbReference type="Proteomes" id="UP001383192">
    <property type="component" value="Unassembled WGS sequence"/>
</dbReference>
<reference evidence="1 2" key="1">
    <citation type="submission" date="2024-01" db="EMBL/GenBank/DDBJ databases">
        <title>A draft genome for a cacao thread blight-causing isolate of Paramarasmius palmivorus.</title>
        <authorList>
            <person name="Baruah I.K."/>
            <person name="Bukari Y."/>
            <person name="Amoako-Attah I."/>
            <person name="Meinhardt L.W."/>
            <person name="Bailey B.A."/>
            <person name="Cohen S.P."/>
        </authorList>
    </citation>
    <scope>NUCLEOTIDE SEQUENCE [LARGE SCALE GENOMIC DNA]</scope>
    <source>
        <strain evidence="1 2">GH-12</strain>
    </source>
</reference>
<proteinExistence type="predicted"/>
<gene>
    <name evidence="1" type="ORF">VNI00_014000</name>
</gene>
<dbReference type="AlphaFoldDB" id="A0AAW0BVP6"/>
<organism evidence="1 2">
    <name type="scientific">Paramarasmius palmivorus</name>
    <dbReference type="NCBI Taxonomy" id="297713"/>
    <lineage>
        <taxon>Eukaryota</taxon>
        <taxon>Fungi</taxon>
        <taxon>Dikarya</taxon>
        <taxon>Basidiomycota</taxon>
        <taxon>Agaricomycotina</taxon>
        <taxon>Agaricomycetes</taxon>
        <taxon>Agaricomycetidae</taxon>
        <taxon>Agaricales</taxon>
        <taxon>Marasmiineae</taxon>
        <taxon>Marasmiaceae</taxon>
        <taxon>Paramarasmius</taxon>
    </lineage>
</organism>
<accession>A0AAW0BVP6</accession>